<protein>
    <submittedName>
        <fullName evidence="2">AGAP011102-PA-like protein</fullName>
    </submittedName>
</protein>
<dbReference type="VEuPathDB" id="VectorBase:ASIC014453"/>
<dbReference type="Proteomes" id="UP000030765">
    <property type="component" value="Unassembled WGS sequence"/>
</dbReference>
<dbReference type="EnsemblMetazoa" id="ASIC014453-RA">
    <property type="protein sequence ID" value="ASIC014453-PA"/>
    <property type="gene ID" value="ASIC014453"/>
</dbReference>
<feature type="region of interest" description="Disordered" evidence="1">
    <location>
        <begin position="73"/>
        <end position="113"/>
    </location>
</feature>
<evidence type="ECO:0000313" key="2">
    <source>
        <dbReference type="EMBL" id="KFB46468.1"/>
    </source>
</evidence>
<gene>
    <name evidence="2" type="ORF">ZHAS_00014453</name>
</gene>
<dbReference type="EMBL" id="KE525318">
    <property type="protein sequence ID" value="KFB46468.1"/>
    <property type="molecule type" value="Genomic_DNA"/>
</dbReference>
<accession>A0A084W8C4</accession>
<proteinExistence type="predicted"/>
<evidence type="ECO:0000256" key="1">
    <source>
        <dbReference type="SAM" id="MobiDB-lite"/>
    </source>
</evidence>
<dbReference type="OrthoDB" id="6161911at2759"/>
<name>A0A084W8C4_ANOSI</name>
<keyword evidence="4" id="KW-1185">Reference proteome</keyword>
<reference evidence="2 4" key="1">
    <citation type="journal article" date="2014" name="BMC Genomics">
        <title>Genome sequence of Anopheles sinensis provides insight into genetics basis of mosquito competence for malaria parasites.</title>
        <authorList>
            <person name="Zhou D."/>
            <person name="Zhang D."/>
            <person name="Ding G."/>
            <person name="Shi L."/>
            <person name="Hou Q."/>
            <person name="Ye Y."/>
            <person name="Xu Y."/>
            <person name="Zhou H."/>
            <person name="Xiong C."/>
            <person name="Li S."/>
            <person name="Yu J."/>
            <person name="Hong S."/>
            <person name="Yu X."/>
            <person name="Zou P."/>
            <person name="Chen C."/>
            <person name="Chang X."/>
            <person name="Wang W."/>
            <person name="Lv Y."/>
            <person name="Sun Y."/>
            <person name="Ma L."/>
            <person name="Shen B."/>
            <person name="Zhu C."/>
        </authorList>
    </citation>
    <scope>NUCLEOTIDE SEQUENCE [LARGE SCALE GENOMIC DNA]</scope>
</reference>
<feature type="compositionally biased region" description="Basic and acidic residues" evidence="1">
    <location>
        <begin position="102"/>
        <end position="113"/>
    </location>
</feature>
<evidence type="ECO:0000313" key="3">
    <source>
        <dbReference type="EnsemblMetazoa" id="ASIC014453-PA"/>
    </source>
</evidence>
<sequence length="113" mass="12880">MSPPADHELLPGMSSKVFRETDYELYLGPIPATGNEAKESDYKNPEYFSYHNYSFYDIGRAIGCAYREQPSALSSKGHSFRVPWQNAEEVPDGRLENCPNCPEKDKSRENDIK</sequence>
<dbReference type="VEuPathDB" id="VectorBase:ASIS007811"/>
<dbReference type="GO" id="GO:0045271">
    <property type="term" value="C:respiratory chain complex I"/>
    <property type="evidence" value="ECO:0007669"/>
    <property type="project" value="InterPro"/>
</dbReference>
<dbReference type="EMBL" id="ATLV01021410">
    <property type="status" value="NOT_ANNOTATED_CDS"/>
    <property type="molecule type" value="Genomic_DNA"/>
</dbReference>
<dbReference type="Pfam" id="PF15880">
    <property type="entry name" value="NDUFV3"/>
    <property type="match status" value="1"/>
</dbReference>
<organism evidence="2">
    <name type="scientific">Anopheles sinensis</name>
    <name type="common">Mosquito</name>
    <dbReference type="NCBI Taxonomy" id="74873"/>
    <lineage>
        <taxon>Eukaryota</taxon>
        <taxon>Metazoa</taxon>
        <taxon>Ecdysozoa</taxon>
        <taxon>Arthropoda</taxon>
        <taxon>Hexapoda</taxon>
        <taxon>Insecta</taxon>
        <taxon>Pterygota</taxon>
        <taxon>Neoptera</taxon>
        <taxon>Endopterygota</taxon>
        <taxon>Diptera</taxon>
        <taxon>Nematocera</taxon>
        <taxon>Culicoidea</taxon>
        <taxon>Culicidae</taxon>
        <taxon>Anophelinae</taxon>
        <taxon>Anopheles</taxon>
    </lineage>
</organism>
<dbReference type="AlphaFoldDB" id="A0A084W8C4"/>
<evidence type="ECO:0000313" key="4">
    <source>
        <dbReference type="Proteomes" id="UP000030765"/>
    </source>
</evidence>
<dbReference type="InterPro" id="IPR026193">
    <property type="entry name" value="NDUFV3"/>
</dbReference>
<reference evidence="3" key="2">
    <citation type="submission" date="2020-05" db="UniProtKB">
        <authorList>
            <consortium name="EnsemblMetazoa"/>
        </authorList>
    </citation>
    <scope>IDENTIFICATION</scope>
</reference>
<dbReference type="GO" id="GO:0005739">
    <property type="term" value="C:mitochondrion"/>
    <property type="evidence" value="ECO:0007669"/>
    <property type="project" value="InterPro"/>
</dbReference>